<evidence type="ECO:0000256" key="1">
    <source>
        <dbReference type="SAM" id="SignalP"/>
    </source>
</evidence>
<evidence type="ECO:0000313" key="2">
    <source>
        <dbReference type="EMBL" id="SDW05040.1"/>
    </source>
</evidence>
<dbReference type="InterPro" id="IPR011250">
    <property type="entry name" value="OMP/PagP_B-barrel"/>
</dbReference>
<organism evidence="2 3">
    <name type="scientific">Albimonas donghaensis</name>
    <dbReference type="NCBI Taxonomy" id="356660"/>
    <lineage>
        <taxon>Bacteria</taxon>
        <taxon>Pseudomonadati</taxon>
        <taxon>Pseudomonadota</taxon>
        <taxon>Alphaproteobacteria</taxon>
        <taxon>Rhodobacterales</taxon>
        <taxon>Paracoccaceae</taxon>
        <taxon>Albimonas</taxon>
    </lineage>
</organism>
<dbReference type="EMBL" id="FNMZ01000001">
    <property type="protein sequence ID" value="SDW05040.1"/>
    <property type="molecule type" value="Genomic_DNA"/>
</dbReference>
<accession>A0A1H2QDP6</accession>
<dbReference type="OrthoDB" id="6555107at2"/>
<gene>
    <name evidence="2" type="ORF">SAMN05444336_10117</name>
</gene>
<feature type="chain" id="PRO_5011461836" description="Outer membrane protein beta-barrel domain-containing protein" evidence="1">
    <location>
        <begin position="20"/>
        <end position="253"/>
    </location>
</feature>
<dbReference type="Proteomes" id="UP000199118">
    <property type="component" value="Unassembled WGS sequence"/>
</dbReference>
<proteinExistence type="predicted"/>
<name>A0A1H2QDP6_9RHOB</name>
<dbReference type="STRING" id="356660.SAMN05444336_10117"/>
<reference evidence="2 3" key="1">
    <citation type="submission" date="2016-10" db="EMBL/GenBank/DDBJ databases">
        <authorList>
            <person name="de Groot N.N."/>
        </authorList>
    </citation>
    <scope>NUCLEOTIDE SEQUENCE [LARGE SCALE GENOMIC DNA]</scope>
    <source>
        <strain evidence="2 3">DSM 17890</strain>
    </source>
</reference>
<feature type="signal peptide" evidence="1">
    <location>
        <begin position="1"/>
        <end position="19"/>
    </location>
</feature>
<evidence type="ECO:0000313" key="3">
    <source>
        <dbReference type="Proteomes" id="UP000199118"/>
    </source>
</evidence>
<keyword evidence="1" id="KW-0732">Signal</keyword>
<dbReference type="Gene3D" id="2.40.160.20">
    <property type="match status" value="1"/>
</dbReference>
<sequence>MKPRSTFALRLLIATTAIAGPAAAQDAGWTGALSVYGWLPTVSGTATLPRSGLSTDLSSDGGDILEALNYAFFANGELRKGSWAVFGDLVATELSSAETRTGPAAARVKGVVDLGLFTLGASWRAYEDARGSIDLLGIGRITHVGLDISATGGGGAGARRSASRDETWFDPLFGLRGRYALTEDWGLRGSASAGGFGIGSEMTWDLYAGVTYAFSERWVGEAGYRFLAIDYQAKRVDLDVDIHGPVIGLTMRF</sequence>
<dbReference type="AlphaFoldDB" id="A0A1H2QDP6"/>
<dbReference type="SUPFAM" id="SSF56925">
    <property type="entry name" value="OMPA-like"/>
    <property type="match status" value="1"/>
</dbReference>
<keyword evidence="3" id="KW-1185">Reference proteome</keyword>
<protein>
    <recommendedName>
        <fullName evidence="4">Outer membrane protein beta-barrel domain-containing protein</fullName>
    </recommendedName>
</protein>
<evidence type="ECO:0008006" key="4">
    <source>
        <dbReference type="Google" id="ProtNLM"/>
    </source>
</evidence>
<dbReference type="RefSeq" id="WP_092679123.1">
    <property type="nucleotide sequence ID" value="NZ_FNMZ01000001.1"/>
</dbReference>